<dbReference type="EMBL" id="FMVT01000017">
    <property type="protein sequence ID" value="SCY92462.1"/>
    <property type="molecule type" value="Genomic_DNA"/>
</dbReference>
<evidence type="ECO:0000313" key="2">
    <source>
        <dbReference type="Proteomes" id="UP000199502"/>
    </source>
</evidence>
<gene>
    <name evidence="1" type="ORF">SAMN05660710_03490</name>
</gene>
<name>A0A1G5JVI6_9RHOB</name>
<dbReference type="OrthoDB" id="7780191at2"/>
<evidence type="ECO:0000313" key="1">
    <source>
        <dbReference type="EMBL" id="SCY92462.1"/>
    </source>
</evidence>
<dbReference type="AlphaFoldDB" id="A0A1G5JVI6"/>
<reference evidence="1 2" key="1">
    <citation type="submission" date="2016-10" db="EMBL/GenBank/DDBJ databases">
        <authorList>
            <person name="de Groot N.N."/>
        </authorList>
    </citation>
    <scope>NUCLEOTIDE SEQUENCE [LARGE SCALE GENOMIC DNA]</scope>
    <source>
        <strain evidence="1 2">CGMCC 1.8925</strain>
    </source>
</reference>
<keyword evidence="2" id="KW-1185">Reference proteome</keyword>
<accession>A0A1G5JVI6</accession>
<dbReference type="RefSeq" id="WP_090747743.1">
    <property type="nucleotide sequence ID" value="NZ_FMVT01000017.1"/>
</dbReference>
<dbReference type="Proteomes" id="UP000199502">
    <property type="component" value="Unassembled WGS sequence"/>
</dbReference>
<sequence length="83" mass="8786">MSDTDIRLAELQAEVDHLADIAVHMMVGLCFGLGGTPGGLRKIADDFAAAAEDPDPAISRLAASLQTALREAAEKLERQPDRA</sequence>
<protein>
    <submittedName>
        <fullName evidence="1">Uncharacterized protein</fullName>
    </submittedName>
</protein>
<proteinExistence type="predicted"/>
<organism evidence="1 2">
    <name type="scientific">Paracoccus tibetensis</name>
    <dbReference type="NCBI Taxonomy" id="336292"/>
    <lineage>
        <taxon>Bacteria</taxon>
        <taxon>Pseudomonadati</taxon>
        <taxon>Pseudomonadota</taxon>
        <taxon>Alphaproteobacteria</taxon>
        <taxon>Rhodobacterales</taxon>
        <taxon>Paracoccaceae</taxon>
        <taxon>Paracoccus</taxon>
    </lineage>
</organism>